<dbReference type="Pfam" id="PF13847">
    <property type="entry name" value="Methyltransf_31"/>
    <property type="match status" value="1"/>
</dbReference>
<dbReference type="NCBIfam" id="TIGR03534">
    <property type="entry name" value="RF_mod_PrmC"/>
    <property type="match status" value="1"/>
</dbReference>
<comment type="catalytic activity">
    <reaction evidence="4">
        <text>L-glutaminyl-[peptide chain release factor] + S-adenosyl-L-methionine = N(5)-methyl-L-glutaminyl-[peptide chain release factor] + S-adenosyl-L-homocysteine + H(+)</text>
        <dbReference type="Rhea" id="RHEA:42896"/>
        <dbReference type="Rhea" id="RHEA-COMP:10271"/>
        <dbReference type="Rhea" id="RHEA-COMP:10272"/>
        <dbReference type="ChEBI" id="CHEBI:15378"/>
        <dbReference type="ChEBI" id="CHEBI:30011"/>
        <dbReference type="ChEBI" id="CHEBI:57856"/>
        <dbReference type="ChEBI" id="CHEBI:59789"/>
        <dbReference type="ChEBI" id="CHEBI:61891"/>
        <dbReference type="EC" id="2.1.1.297"/>
    </reaction>
</comment>
<keyword evidence="8" id="KW-1185">Reference proteome</keyword>
<dbReference type="InterPro" id="IPR004556">
    <property type="entry name" value="HemK-like"/>
</dbReference>
<dbReference type="GO" id="GO:0102559">
    <property type="term" value="F:peptide chain release factor N(5)-glutamine methyltransferase activity"/>
    <property type="evidence" value="ECO:0007669"/>
    <property type="project" value="UniProtKB-EC"/>
</dbReference>
<keyword evidence="3 4" id="KW-0949">S-adenosyl-L-methionine</keyword>
<comment type="caution">
    <text evidence="7">The sequence shown here is derived from an EMBL/GenBank/DDBJ whole genome shotgun (WGS) entry which is preliminary data.</text>
</comment>
<feature type="binding site" evidence="4">
    <location>
        <begin position="185"/>
        <end position="188"/>
    </location>
    <ligand>
        <name>substrate</name>
    </ligand>
</feature>
<evidence type="ECO:0000256" key="4">
    <source>
        <dbReference type="HAMAP-Rule" id="MF_02126"/>
    </source>
</evidence>
<dbReference type="CDD" id="cd02440">
    <property type="entry name" value="AdoMet_MTases"/>
    <property type="match status" value="1"/>
</dbReference>
<comment type="similarity">
    <text evidence="4">Belongs to the protein N5-glutamine methyltransferase family. PrmC subfamily.</text>
</comment>
<feature type="domain" description="Release factor glutamine methyltransferase N-terminal" evidence="6">
    <location>
        <begin position="7"/>
        <end position="72"/>
    </location>
</feature>
<dbReference type="EMBL" id="JBHRSU010000032">
    <property type="protein sequence ID" value="MFC3101321.1"/>
    <property type="molecule type" value="Genomic_DNA"/>
</dbReference>
<feature type="domain" description="Methyltransferase" evidence="5">
    <location>
        <begin position="109"/>
        <end position="188"/>
    </location>
</feature>
<dbReference type="RefSeq" id="WP_336919374.1">
    <property type="nucleotide sequence ID" value="NZ_JBANRN010000009.1"/>
</dbReference>
<evidence type="ECO:0000259" key="6">
    <source>
        <dbReference type="Pfam" id="PF17827"/>
    </source>
</evidence>
<dbReference type="PANTHER" id="PTHR18895">
    <property type="entry name" value="HEMK METHYLTRANSFERASE"/>
    <property type="match status" value="1"/>
</dbReference>
<feature type="binding site" evidence="4">
    <location>
        <position position="138"/>
    </location>
    <ligand>
        <name>S-adenosyl-L-methionine</name>
        <dbReference type="ChEBI" id="CHEBI:59789"/>
    </ligand>
</feature>
<feature type="binding site" evidence="4">
    <location>
        <position position="185"/>
    </location>
    <ligand>
        <name>S-adenosyl-L-methionine</name>
        <dbReference type="ChEBI" id="CHEBI:59789"/>
    </ligand>
</feature>
<evidence type="ECO:0000256" key="1">
    <source>
        <dbReference type="ARBA" id="ARBA00022603"/>
    </source>
</evidence>
<dbReference type="Pfam" id="PF17827">
    <property type="entry name" value="PrmC_N"/>
    <property type="match status" value="1"/>
</dbReference>
<dbReference type="InterPro" id="IPR029063">
    <property type="entry name" value="SAM-dependent_MTases_sf"/>
</dbReference>
<evidence type="ECO:0000256" key="2">
    <source>
        <dbReference type="ARBA" id="ARBA00022679"/>
    </source>
</evidence>
<name>A0ABV7EHG6_9SPHN</name>
<organism evidence="7 8">
    <name type="scientific">Alteraurantiacibacter lauratis</name>
    <dbReference type="NCBI Taxonomy" id="2054627"/>
    <lineage>
        <taxon>Bacteria</taxon>
        <taxon>Pseudomonadati</taxon>
        <taxon>Pseudomonadota</taxon>
        <taxon>Alphaproteobacteria</taxon>
        <taxon>Sphingomonadales</taxon>
        <taxon>Erythrobacteraceae</taxon>
        <taxon>Alteraurantiacibacter</taxon>
    </lineage>
</organism>
<keyword evidence="2 4" id="KW-0808">Transferase</keyword>
<sequence>MSTVAAAIRDAAARLSATSDTARLDAEVLMAHALGITRSDLLLRHMADPAPAGFAALVDRRARHEPVAYITGKQDFFGLTLAVDARCLIPRGDSECVVEAALAAAPAAASVLDCGTGSGALLLALLANLPDAQGIGVDASADALHVAQANADALGLADRVRLLRRDWTQSGWAADLGRFDLIIANPPYIAHAAPLDASVRDFEPAAALFAGPEGLDDYRVLIPQLPALLNSGGAAVLEIGAAQANAVSALANAAGFAVQCRPDLAGRPRALVLGQS</sequence>
<keyword evidence="1 4" id="KW-0489">Methyltransferase</keyword>
<dbReference type="InterPro" id="IPR002052">
    <property type="entry name" value="DNA_methylase_N6_adenine_CS"/>
</dbReference>
<evidence type="ECO:0000256" key="3">
    <source>
        <dbReference type="ARBA" id="ARBA00022691"/>
    </source>
</evidence>
<dbReference type="Gene3D" id="1.10.8.10">
    <property type="entry name" value="DNA helicase RuvA subunit, C-terminal domain"/>
    <property type="match status" value="1"/>
</dbReference>
<comment type="function">
    <text evidence="4">Methylates the class 1 translation termination release factors RF1/PrfA and RF2/PrfB on the glutamine residue of the universally conserved GGQ motif.</text>
</comment>
<evidence type="ECO:0000313" key="8">
    <source>
        <dbReference type="Proteomes" id="UP001595378"/>
    </source>
</evidence>
<dbReference type="InterPro" id="IPR040758">
    <property type="entry name" value="PrmC_N"/>
</dbReference>
<dbReference type="HAMAP" id="MF_02126">
    <property type="entry name" value="RF_methyltr_PrmC"/>
    <property type="match status" value="1"/>
</dbReference>
<gene>
    <name evidence="4 7" type="primary">prmC</name>
    <name evidence="7" type="ORF">ACFODK_10525</name>
</gene>
<dbReference type="SUPFAM" id="SSF53335">
    <property type="entry name" value="S-adenosyl-L-methionine-dependent methyltransferases"/>
    <property type="match status" value="1"/>
</dbReference>
<feature type="binding site" evidence="4">
    <location>
        <position position="167"/>
    </location>
    <ligand>
        <name>S-adenosyl-L-methionine</name>
        <dbReference type="ChEBI" id="CHEBI:59789"/>
    </ligand>
</feature>
<dbReference type="PANTHER" id="PTHR18895:SF74">
    <property type="entry name" value="MTRF1L RELEASE FACTOR GLUTAMINE METHYLTRANSFERASE"/>
    <property type="match status" value="1"/>
</dbReference>
<feature type="binding site" evidence="4">
    <location>
        <begin position="115"/>
        <end position="119"/>
    </location>
    <ligand>
        <name>S-adenosyl-L-methionine</name>
        <dbReference type="ChEBI" id="CHEBI:59789"/>
    </ligand>
</feature>
<dbReference type="Gene3D" id="3.40.50.150">
    <property type="entry name" value="Vaccinia Virus protein VP39"/>
    <property type="match status" value="1"/>
</dbReference>
<evidence type="ECO:0000259" key="5">
    <source>
        <dbReference type="Pfam" id="PF13847"/>
    </source>
</evidence>
<dbReference type="NCBIfam" id="TIGR00536">
    <property type="entry name" value="hemK_fam"/>
    <property type="match status" value="1"/>
</dbReference>
<protein>
    <recommendedName>
        <fullName evidence="4">Release factor glutamine methyltransferase</fullName>
        <shortName evidence="4">RF MTase</shortName>
        <ecNumber evidence="4">2.1.1.297</ecNumber>
    </recommendedName>
    <alternativeName>
        <fullName evidence="4">N5-glutamine methyltransferase PrmC</fullName>
    </alternativeName>
    <alternativeName>
        <fullName evidence="4">Protein-(glutamine-N5) MTase PrmC</fullName>
    </alternativeName>
    <alternativeName>
        <fullName evidence="4">Protein-glutamine N-methyltransferase PrmC</fullName>
    </alternativeName>
</protein>
<dbReference type="InterPro" id="IPR025714">
    <property type="entry name" value="Methyltranfer_dom"/>
</dbReference>
<dbReference type="GO" id="GO:0032259">
    <property type="term" value="P:methylation"/>
    <property type="evidence" value="ECO:0007669"/>
    <property type="project" value="UniProtKB-KW"/>
</dbReference>
<reference evidence="8" key="1">
    <citation type="journal article" date="2019" name="Int. J. Syst. Evol. Microbiol.">
        <title>The Global Catalogue of Microorganisms (GCM) 10K type strain sequencing project: providing services to taxonomists for standard genome sequencing and annotation.</title>
        <authorList>
            <consortium name="The Broad Institute Genomics Platform"/>
            <consortium name="The Broad Institute Genome Sequencing Center for Infectious Disease"/>
            <person name="Wu L."/>
            <person name="Ma J."/>
        </authorList>
    </citation>
    <scope>NUCLEOTIDE SEQUENCE [LARGE SCALE GENOMIC DNA]</scope>
    <source>
        <strain evidence="8">KCTC 52606</strain>
    </source>
</reference>
<dbReference type="InterPro" id="IPR019874">
    <property type="entry name" value="RF_methyltr_PrmC"/>
</dbReference>
<dbReference type="EC" id="2.1.1.297" evidence="4"/>
<dbReference type="InterPro" id="IPR050320">
    <property type="entry name" value="N5-glutamine_MTase"/>
</dbReference>
<dbReference type="PROSITE" id="PS00092">
    <property type="entry name" value="N6_MTASE"/>
    <property type="match status" value="1"/>
</dbReference>
<proteinExistence type="inferred from homology"/>
<evidence type="ECO:0000313" key="7">
    <source>
        <dbReference type="EMBL" id="MFC3101321.1"/>
    </source>
</evidence>
<accession>A0ABV7EHG6</accession>
<dbReference type="Proteomes" id="UP001595378">
    <property type="component" value="Unassembled WGS sequence"/>
</dbReference>